<dbReference type="STRING" id="1817867.A3F83_11980"/>
<dbReference type="AlphaFoldDB" id="A0A1F5YM16"/>
<organism evidence="1 2">
    <name type="scientific">Candidatus Glassbacteria bacterium RIFCSPLOWO2_12_FULL_58_11</name>
    <dbReference type="NCBI Taxonomy" id="1817867"/>
    <lineage>
        <taxon>Bacteria</taxon>
        <taxon>Candidatus Glassiibacteriota</taxon>
    </lineage>
</organism>
<gene>
    <name evidence="1" type="ORF">A3F83_11980</name>
</gene>
<comment type="caution">
    <text evidence="1">The sequence shown here is derived from an EMBL/GenBank/DDBJ whole genome shotgun (WGS) entry which is preliminary data.</text>
</comment>
<accession>A0A1F5YM16</accession>
<evidence type="ECO:0000313" key="2">
    <source>
        <dbReference type="Proteomes" id="UP000179129"/>
    </source>
</evidence>
<evidence type="ECO:0000313" key="1">
    <source>
        <dbReference type="EMBL" id="OGG01144.1"/>
    </source>
</evidence>
<protein>
    <submittedName>
        <fullName evidence="1">Uncharacterized protein</fullName>
    </submittedName>
</protein>
<name>A0A1F5YM16_9BACT</name>
<reference evidence="1 2" key="1">
    <citation type="journal article" date="2016" name="Nat. Commun.">
        <title>Thousands of microbial genomes shed light on interconnected biogeochemical processes in an aquifer system.</title>
        <authorList>
            <person name="Anantharaman K."/>
            <person name="Brown C.T."/>
            <person name="Hug L.A."/>
            <person name="Sharon I."/>
            <person name="Castelle C.J."/>
            <person name="Probst A.J."/>
            <person name="Thomas B.C."/>
            <person name="Singh A."/>
            <person name="Wilkins M.J."/>
            <person name="Karaoz U."/>
            <person name="Brodie E.L."/>
            <person name="Williams K.H."/>
            <person name="Hubbard S.S."/>
            <person name="Banfield J.F."/>
        </authorList>
    </citation>
    <scope>NUCLEOTIDE SEQUENCE [LARGE SCALE GENOMIC DNA]</scope>
</reference>
<proteinExistence type="predicted"/>
<sequence length="65" mass="7718">MLSFRVTIFFQELNMPMDPEVALTCVHLYSLLGDRRKSRFYDRLFVHLLRRSISSAPLDSRDNLE</sequence>
<dbReference type="EMBL" id="MFIX01000222">
    <property type="protein sequence ID" value="OGG01144.1"/>
    <property type="molecule type" value="Genomic_DNA"/>
</dbReference>
<dbReference type="Proteomes" id="UP000179129">
    <property type="component" value="Unassembled WGS sequence"/>
</dbReference>